<dbReference type="PANTHER" id="PTHR47791:SF3">
    <property type="entry name" value="MEIOTICALLY UP-REGULATED GENE 191 PROTEIN"/>
    <property type="match status" value="1"/>
</dbReference>
<dbReference type="Pfam" id="PF03663">
    <property type="entry name" value="Glyco_hydro_76"/>
    <property type="match status" value="1"/>
</dbReference>
<dbReference type="InterPro" id="IPR005198">
    <property type="entry name" value="Glyco_hydro_76"/>
</dbReference>
<reference evidence="1 2" key="1">
    <citation type="submission" date="2016-03" db="EMBL/GenBank/DDBJ databases">
        <title>Comparative genomics of the ectomycorrhizal sister species Rhizopogon vinicolor and Rhizopogon vesiculosus (Basidiomycota: Boletales) reveals a divergence of the mating type B locus.</title>
        <authorList>
            <person name="Mujic A.B."/>
            <person name="Kuo A."/>
            <person name="Tritt A."/>
            <person name="Lipzen A."/>
            <person name="Chen C."/>
            <person name="Johnson J."/>
            <person name="Sharma A."/>
            <person name="Barry K."/>
            <person name="Grigoriev I.V."/>
            <person name="Spatafora J.W."/>
        </authorList>
    </citation>
    <scope>NUCLEOTIDE SEQUENCE [LARGE SCALE GENOMIC DNA]</scope>
    <source>
        <strain evidence="1 2">AM-OR11-056</strain>
    </source>
</reference>
<gene>
    <name evidence="1" type="ORF">AZE42_03303</name>
</gene>
<accession>A0A1J8R4T8</accession>
<evidence type="ECO:0000313" key="2">
    <source>
        <dbReference type="Proteomes" id="UP000183567"/>
    </source>
</evidence>
<dbReference type="PANTHER" id="PTHR47791">
    <property type="entry name" value="MEIOTICALLY UP-REGULATED GENE 191 PROTEIN"/>
    <property type="match status" value="1"/>
</dbReference>
<dbReference type="InterPro" id="IPR008928">
    <property type="entry name" value="6-hairpin_glycosidase_sf"/>
</dbReference>
<protein>
    <recommendedName>
        <fullName evidence="3">Mannan endo-1,6-alpha-mannosidase</fullName>
    </recommendedName>
</protein>
<sequence length="179" mass="20138">MVPVTSYFDFTPTFDCFIHTFQNSLEDLHNLMLATGNDYHNVADSSYIGKAALDPYTDWTEFLDGSNDDAQFSATQIYDIVAGQWDDVCGGGVWWSTDHSYKNAITNELFLLTSAAGYLRTNNETYLENAEKIYAFSSALSVAPESVLPPPPWKKLSLSNDFYRVSNSVVYVNQSMDFQ</sequence>
<dbReference type="EMBL" id="LVVM01002361">
    <property type="protein sequence ID" value="OJA16786.1"/>
    <property type="molecule type" value="Genomic_DNA"/>
</dbReference>
<dbReference type="Gene3D" id="1.50.10.20">
    <property type="match status" value="1"/>
</dbReference>
<dbReference type="OrthoDB" id="9984024at2759"/>
<dbReference type="Proteomes" id="UP000183567">
    <property type="component" value="Unassembled WGS sequence"/>
</dbReference>
<comment type="caution">
    <text evidence="1">The sequence shown here is derived from an EMBL/GenBank/DDBJ whole genome shotgun (WGS) entry which is preliminary data.</text>
</comment>
<dbReference type="AlphaFoldDB" id="A0A1J8R4T8"/>
<keyword evidence="2" id="KW-1185">Reference proteome</keyword>
<dbReference type="InterPro" id="IPR053169">
    <property type="entry name" value="MUG_Protein"/>
</dbReference>
<proteinExistence type="predicted"/>
<organism evidence="1 2">
    <name type="scientific">Rhizopogon vesiculosus</name>
    <dbReference type="NCBI Taxonomy" id="180088"/>
    <lineage>
        <taxon>Eukaryota</taxon>
        <taxon>Fungi</taxon>
        <taxon>Dikarya</taxon>
        <taxon>Basidiomycota</taxon>
        <taxon>Agaricomycotina</taxon>
        <taxon>Agaricomycetes</taxon>
        <taxon>Agaricomycetidae</taxon>
        <taxon>Boletales</taxon>
        <taxon>Suillineae</taxon>
        <taxon>Rhizopogonaceae</taxon>
        <taxon>Rhizopogon</taxon>
    </lineage>
</organism>
<dbReference type="SUPFAM" id="SSF48208">
    <property type="entry name" value="Six-hairpin glycosidases"/>
    <property type="match status" value="1"/>
</dbReference>
<evidence type="ECO:0000313" key="1">
    <source>
        <dbReference type="EMBL" id="OJA16786.1"/>
    </source>
</evidence>
<evidence type="ECO:0008006" key="3">
    <source>
        <dbReference type="Google" id="ProtNLM"/>
    </source>
</evidence>
<name>A0A1J8R4T8_9AGAM</name>
<dbReference type="GO" id="GO:0005975">
    <property type="term" value="P:carbohydrate metabolic process"/>
    <property type="evidence" value="ECO:0007669"/>
    <property type="project" value="InterPro"/>
</dbReference>